<dbReference type="eggNOG" id="ENOG5033X3F">
    <property type="taxonomic scope" value="Bacteria"/>
</dbReference>
<feature type="signal peptide" evidence="1">
    <location>
        <begin position="1"/>
        <end position="21"/>
    </location>
</feature>
<sequence length="582" mass="65147">MKLIKMGAFLALCSAASFSQAERVGTQYFYGYQDQFPNGKWGIVDDLDYRQLKDNMPAREAKALYVDDNGRIQFDVQWTRQTLKRMYPQMWEEAMLLEGKARRERIQDIRDIACDAKLEIGYAKTYGINGDGFATEMDTDLNARNMEGCAKTVDGEAAAVRLRTFIPTVPGASYKLHVKYQKRGYNYAAKGLSEKKAYKDLLVKVGADRHSLNLEEELPVKLNHLTMDLLPIELDDSTLLFDGQILDEDGEAWVRYNNHTSHTESLYFESGSGERLTKVFTIAGETSTYINLGKLDESDAVYAVRNDLDQTLIDFNVDALRQANRFDAPYTVKLEEGFKKSVIPFVADKFFTRVAFNDKSYADTFGVLIRGVHVDRVEANPLEEGCRAVFPANSNKLRKCLLGDSSDPVAEACDLSSGKVFWTQGENTRNDSYRSDIASLFYGADHREFLSLGQGGRVMIKPALAGKAASCPIQHQTLSFKEVTWGNQTYETYAEKGLVKVKLKGCQDSSLNGSKLLSNDVSMRSSLQTNDGFSFYFGEDYEGCRMHSLSIIDRTQKIKSSQAGYVANSDGIDINSLSLGSN</sequence>
<proteinExistence type="predicted"/>
<evidence type="ECO:0000313" key="2">
    <source>
        <dbReference type="EMBL" id="KEQ17534.1"/>
    </source>
</evidence>
<dbReference type="EMBL" id="JOKH01000003">
    <property type="protein sequence ID" value="KEQ17534.1"/>
    <property type="molecule type" value="Genomic_DNA"/>
</dbReference>
<dbReference type="Proteomes" id="UP000028073">
    <property type="component" value="Unassembled WGS sequence"/>
</dbReference>
<name>A0A081NGG1_9GAMM</name>
<reference evidence="2 3" key="1">
    <citation type="submission" date="2014-06" db="EMBL/GenBank/DDBJ databases">
        <title>Whole Genome Sequences of Three Symbiotic Endozoicomonas Bacteria.</title>
        <authorList>
            <person name="Neave M.J."/>
            <person name="Apprill A."/>
            <person name="Voolstra C.R."/>
        </authorList>
    </citation>
    <scope>NUCLEOTIDE SEQUENCE [LARGE SCALE GENOMIC DNA]</scope>
    <source>
        <strain evidence="2 3">DSM 25634</strain>
    </source>
</reference>
<gene>
    <name evidence="2" type="ORF">GZ78_17450</name>
</gene>
<dbReference type="RefSeq" id="WP_034837908.1">
    <property type="nucleotide sequence ID" value="NZ_JOKH01000003.1"/>
</dbReference>
<organism evidence="2 3">
    <name type="scientific">Endozoicomonas numazuensis</name>
    <dbReference type="NCBI Taxonomy" id="1137799"/>
    <lineage>
        <taxon>Bacteria</taxon>
        <taxon>Pseudomonadati</taxon>
        <taxon>Pseudomonadota</taxon>
        <taxon>Gammaproteobacteria</taxon>
        <taxon>Oceanospirillales</taxon>
        <taxon>Endozoicomonadaceae</taxon>
        <taxon>Endozoicomonas</taxon>
    </lineage>
</organism>
<dbReference type="OrthoDB" id="5869640at2"/>
<keyword evidence="3" id="KW-1185">Reference proteome</keyword>
<evidence type="ECO:0000256" key="1">
    <source>
        <dbReference type="SAM" id="SignalP"/>
    </source>
</evidence>
<accession>A0A081NGG1</accession>
<evidence type="ECO:0000313" key="3">
    <source>
        <dbReference type="Proteomes" id="UP000028073"/>
    </source>
</evidence>
<comment type="caution">
    <text evidence="2">The sequence shown here is derived from an EMBL/GenBank/DDBJ whole genome shotgun (WGS) entry which is preliminary data.</text>
</comment>
<dbReference type="AlphaFoldDB" id="A0A081NGG1"/>
<feature type="chain" id="PRO_5005160393" evidence="1">
    <location>
        <begin position="22"/>
        <end position="582"/>
    </location>
</feature>
<keyword evidence="1" id="KW-0732">Signal</keyword>
<protein>
    <submittedName>
        <fullName evidence="2">Uncharacterized protein</fullName>
    </submittedName>
</protein>